<dbReference type="InterPro" id="IPR014975">
    <property type="entry name" value="DUF1836"/>
</dbReference>
<accession>A0A7X2S637</accession>
<dbReference type="RefSeq" id="WP_155112820.1">
    <property type="nucleotide sequence ID" value="NZ_WMIB01000013.1"/>
</dbReference>
<evidence type="ECO:0000313" key="2">
    <source>
        <dbReference type="Proteomes" id="UP000434639"/>
    </source>
</evidence>
<comment type="caution">
    <text evidence="1">The sequence shown here is derived from an EMBL/GenBank/DDBJ whole genome shotgun (WGS) entry which is preliminary data.</text>
</comment>
<dbReference type="EMBL" id="WMIB01000013">
    <property type="protein sequence ID" value="MTH54302.1"/>
    <property type="molecule type" value="Genomic_DNA"/>
</dbReference>
<protein>
    <submittedName>
        <fullName evidence="1">DUF1836 domain-containing protein</fullName>
    </submittedName>
</protein>
<dbReference type="Pfam" id="PF08876">
    <property type="entry name" value="DUF1836"/>
    <property type="match status" value="1"/>
</dbReference>
<dbReference type="PANTHER" id="PTHR40056">
    <property type="entry name" value="HYPOTHETICAL CYTOSOLIC PROTEIN"/>
    <property type="match status" value="1"/>
</dbReference>
<keyword evidence="2" id="KW-1185">Reference proteome</keyword>
<dbReference type="PANTHER" id="PTHR40056:SF1">
    <property type="entry name" value="DUF1836 DOMAIN-CONTAINING PROTEIN"/>
    <property type="match status" value="1"/>
</dbReference>
<gene>
    <name evidence="1" type="ORF">GKZ89_12900</name>
</gene>
<proteinExistence type="predicted"/>
<sequence>MRELKLTRLELTSLLHAIDLKNKRELENLVSSWNRIPFTSLPDFINRALKSEGVLNGFSTNDIVSLGNLCELTSFKPTSIQNWIKRDVKDLIGPPESGKKYSLDQAVLLLIVRDLKSTYDFSTIREMLNRLFNTISDRADDLINPVDFYEAYSVVLDKLMCESFQFPPAADLERKIEMEAEIVRSAFPSLTDNAWEKIKPVLVLTVFSVLYSHLLTRAAQYKENFFPDS</sequence>
<name>A0A7X2S637_9BACI</name>
<dbReference type="AlphaFoldDB" id="A0A7X2S637"/>
<organism evidence="1 2">
    <name type="scientific">Metabacillus mangrovi</name>
    <dbReference type="NCBI Taxonomy" id="1491830"/>
    <lineage>
        <taxon>Bacteria</taxon>
        <taxon>Bacillati</taxon>
        <taxon>Bacillota</taxon>
        <taxon>Bacilli</taxon>
        <taxon>Bacillales</taxon>
        <taxon>Bacillaceae</taxon>
        <taxon>Metabacillus</taxon>
    </lineage>
</organism>
<evidence type="ECO:0000313" key="1">
    <source>
        <dbReference type="EMBL" id="MTH54302.1"/>
    </source>
</evidence>
<dbReference type="OrthoDB" id="2351599at2"/>
<dbReference type="Proteomes" id="UP000434639">
    <property type="component" value="Unassembled WGS sequence"/>
</dbReference>
<reference evidence="1 2" key="1">
    <citation type="journal article" date="2017" name="Int. J. Syst. Evol. Microbiol.">
        <title>Bacillus mangrovi sp. nov., isolated from a sediment sample from a mangrove forest.</title>
        <authorList>
            <person name="Gupta V."/>
            <person name="Singh P.K."/>
            <person name="Korpole S."/>
            <person name="Tanuku N.R.S."/>
            <person name="Pinnaka A.K."/>
        </authorList>
    </citation>
    <scope>NUCLEOTIDE SEQUENCE [LARGE SCALE GENOMIC DNA]</scope>
    <source>
        <strain evidence="1 2">KCTC 33872</strain>
    </source>
</reference>